<evidence type="ECO:0000313" key="2">
    <source>
        <dbReference type="Proteomes" id="UP000594638"/>
    </source>
</evidence>
<name>A0A8S0SBG7_OLEEU</name>
<accession>A0A8S0SBG7</accession>
<keyword evidence="2" id="KW-1185">Reference proteome</keyword>
<protein>
    <submittedName>
        <fullName evidence="1">Uncharacterized protein</fullName>
    </submittedName>
</protein>
<dbReference type="Gramene" id="OE9A074184T4">
    <property type="protein sequence ID" value="OE9A074184C4"/>
    <property type="gene ID" value="OE9A074184"/>
</dbReference>
<dbReference type="Gramene" id="OE9A074184T2">
    <property type="protein sequence ID" value="OE9A074184C2"/>
    <property type="gene ID" value="OE9A074184"/>
</dbReference>
<gene>
    <name evidence="1" type="ORF">OLEA9_A074184</name>
</gene>
<dbReference type="AlphaFoldDB" id="A0A8S0SBG7"/>
<proteinExistence type="predicted"/>
<dbReference type="Gramene" id="OE9A074184T5">
    <property type="protein sequence ID" value="OE9A074184C5"/>
    <property type="gene ID" value="OE9A074184"/>
</dbReference>
<dbReference type="EMBL" id="CACTIH010004216">
    <property type="protein sequence ID" value="CAA2990175.1"/>
    <property type="molecule type" value="Genomic_DNA"/>
</dbReference>
<evidence type="ECO:0000313" key="1">
    <source>
        <dbReference type="EMBL" id="CAA2990175.1"/>
    </source>
</evidence>
<dbReference type="Gramene" id="OE9A074184T3">
    <property type="protein sequence ID" value="OE9A074184C3"/>
    <property type="gene ID" value="OE9A074184"/>
</dbReference>
<sequence>MSNLREEMNTIFVSLQNDLGGHVCGLRNHVTNEINVLRRRFDEVATEIGQHNFADEHGGFGHDDRNGDMSQRDVLTPNISADKQNVGEATEAVVCNIPNVSITSGGEVGVFGLVYIACDIVEEAPTIVPTVDASIANPPTRRP</sequence>
<organism evidence="1 2">
    <name type="scientific">Olea europaea subsp. europaea</name>
    <dbReference type="NCBI Taxonomy" id="158383"/>
    <lineage>
        <taxon>Eukaryota</taxon>
        <taxon>Viridiplantae</taxon>
        <taxon>Streptophyta</taxon>
        <taxon>Embryophyta</taxon>
        <taxon>Tracheophyta</taxon>
        <taxon>Spermatophyta</taxon>
        <taxon>Magnoliopsida</taxon>
        <taxon>eudicotyledons</taxon>
        <taxon>Gunneridae</taxon>
        <taxon>Pentapetalae</taxon>
        <taxon>asterids</taxon>
        <taxon>lamiids</taxon>
        <taxon>Lamiales</taxon>
        <taxon>Oleaceae</taxon>
        <taxon>Oleeae</taxon>
        <taxon>Olea</taxon>
    </lineage>
</organism>
<reference evidence="1 2" key="1">
    <citation type="submission" date="2019-12" db="EMBL/GenBank/DDBJ databases">
        <authorList>
            <person name="Alioto T."/>
            <person name="Alioto T."/>
            <person name="Gomez Garrido J."/>
        </authorList>
    </citation>
    <scope>NUCLEOTIDE SEQUENCE [LARGE SCALE GENOMIC DNA]</scope>
</reference>
<comment type="caution">
    <text evidence="1">The sequence shown here is derived from an EMBL/GenBank/DDBJ whole genome shotgun (WGS) entry which is preliminary data.</text>
</comment>
<dbReference type="Gramene" id="OE9A074184T1">
    <property type="protein sequence ID" value="OE9A074184C1"/>
    <property type="gene ID" value="OE9A074184"/>
</dbReference>
<dbReference type="Proteomes" id="UP000594638">
    <property type="component" value="Unassembled WGS sequence"/>
</dbReference>